<dbReference type="Pfam" id="PF22642">
    <property type="entry name" value="MinC_N_1"/>
    <property type="match status" value="1"/>
</dbReference>
<dbReference type="PANTHER" id="PTHR34108:SF1">
    <property type="entry name" value="SEPTUM SITE-DETERMINING PROTEIN MINC"/>
    <property type="match status" value="1"/>
</dbReference>
<dbReference type="Gene3D" id="2.160.20.70">
    <property type="match status" value="1"/>
</dbReference>
<sequence length="222" mass="24602">MQVNGKSSITIKGVKEGLVFILDDRCEFVTLLDELHAKLDKHEQQLAGPLVHVYVKLGSRQLDEEDKERVRSIIRKQGNFLVQTIESDPVPEEAADYASYQLHTVSGMVRSGQTLAHEGHLLLLGDVNPGGTVRCTGDIYIMGALRGTAHAGCAGHEEAIIAASLMKPTQLRIAEVISRPPDEWASAEPWMEYAYLRDGAMQMDKMSHLHHNRNKVLQVKGV</sequence>
<dbReference type="InterPro" id="IPR013033">
    <property type="entry name" value="MinC"/>
</dbReference>
<dbReference type="RefSeq" id="WP_185672108.1">
    <property type="nucleotide sequence ID" value="NZ_JACJVP010000045.1"/>
</dbReference>
<dbReference type="InterPro" id="IPR055219">
    <property type="entry name" value="MinC_N_1"/>
</dbReference>
<keyword evidence="4 6" id="KW-0131">Cell cycle</keyword>
<name>A0A7X0VI77_9BACL</name>
<reference evidence="9 10" key="1">
    <citation type="submission" date="2020-08" db="EMBL/GenBank/DDBJ databases">
        <title>Cohnella phylogeny.</title>
        <authorList>
            <person name="Dunlap C."/>
        </authorList>
    </citation>
    <scope>NUCLEOTIDE SEQUENCE [LARGE SCALE GENOMIC DNA]</scope>
    <source>
        <strain evidence="9 10">DSM 28246</strain>
    </source>
</reference>
<evidence type="ECO:0000256" key="2">
    <source>
        <dbReference type="ARBA" id="ARBA00022618"/>
    </source>
</evidence>
<evidence type="ECO:0000259" key="7">
    <source>
        <dbReference type="Pfam" id="PF03775"/>
    </source>
</evidence>
<keyword evidence="10" id="KW-1185">Reference proteome</keyword>
<dbReference type="GO" id="GO:1901891">
    <property type="term" value="P:regulation of cell septum assembly"/>
    <property type="evidence" value="ECO:0007669"/>
    <property type="project" value="InterPro"/>
</dbReference>
<comment type="similarity">
    <text evidence="1 6">Belongs to the MinC family.</text>
</comment>
<dbReference type="EMBL" id="JACJVP010000045">
    <property type="protein sequence ID" value="MBB6674243.1"/>
    <property type="molecule type" value="Genomic_DNA"/>
</dbReference>
<evidence type="ECO:0000313" key="10">
    <source>
        <dbReference type="Proteomes" id="UP000547209"/>
    </source>
</evidence>
<comment type="caution">
    <text evidence="9">The sequence shown here is derived from an EMBL/GenBank/DDBJ whole genome shotgun (WGS) entry which is preliminary data.</text>
</comment>
<dbReference type="InterPro" id="IPR036145">
    <property type="entry name" value="MinC_C_sf"/>
</dbReference>
<evidence type="ECO:0000256" key="4">
    <source>
        <dbReference type="ARBA" id="ARBA00023306"/>
    </source>
</evidence>
<dbReference type="GO" id="GO:0000902">
    <property type="term" value="P:cell morphogenesis"/>
    <property type="evidence" value="ECO:0007669"/>
    <property type="project" value="InterPro"/>
</dbReference>
<accession>A0A7X0VI77</accession>
<dbReference type="AlphaFoldDB" id="A0A7X0VI77"/>
<keyword evidence="3 6" id="KW-0717">Septation</keyword>
<keyword evidence="2 6" id="KW-0132">Cell division</keyword>
<dbReference type="PANTHER" id="PTHR34108">
    <property type="entry name" value="SEPTUM SITE-DETERMINING PROTEIN MINC"/>
    <property type="match status" value="1"/>
</dbReference>
<organism evidence="9 10">
    <name type="scientific">Cohnella nanjingensis</name>
    <dbReference type="NCBI Taxonomy" id="1387779"/>
    <lineage>
        <taxon>Bacteria</taxon>
        <taxon>Bacillati</taxon>
        <taxon>Bacillota</taxon>
        <taxon>Bacilli</taxon>
        <taxon>Bacillales</taxon>
        <taxon>Paenibacillaceae</taxon>
        <taxon>Cohnella</taxon>
    </lineage>
</organism>
<dbReference type="InterPro" id="IPR005526">
    <property type="entry name" value="Septum_form_inhib_MinC_C"/>
</dbReference>
<evidence type="ECO:0000313" key="9">
    <source>
        <dbReference type="EMBL" id="MBB6674243.1"/>
    </source>
</evidence>
<dbReference type="Pfam" id="PF03775">
    <property type="entry name" value="MinC_C"/>
    <property type="match status" value="1"/>
</dbReference>
<proteinExistence type="inferred from homology"/>
<evidence type="ECO:0000256" key="5">
    <source>
        <dbReference type="ARBA" id="ARBA00046874"/>
    </source>
</evidence>
<evidence type="ECO:0000259" key="8">
    <source>
        <dbReference type="Pfam" id="PF22642"/>
    </source>
</evidence>
<evidence type="ECO:0000256" key="6">
    <source>
        <dbReference type="HAMAP-Rule" id="MF_00267"/>
    </source>
</evidence>
<gene>
    <name evidence="6" type="primary">minC</name>
    <name evidence="9" type="ORF">H7C19_26520</name>
</gene>
<protein>
    <recommendedName>
        <fullName evidence="6">Probable septum site-determining protein MinC</fullName>
    </recommendedName>
</protein>
<dbReference type="SUPFAM" id="SSF63848">
    <property type="entry name" value="Cell-division inhibitor MinC, C-terminal domain"/>
    <property type="match status" value="1"/>
</dbReference>
<dbReference type="InterPro" id="IPR016098">
    <property type="entry name" value="CAP/MinC_C"/>
</dbReference>
<comment type="subunit">
    <text evidence="5 6">Interacts with MinD and FtsZ.</text>
</comment>
<feature type="domain" description="Septum site-determining protein MinC N-terminal" evidence="8">
    <location>
        <begin position="9"/>
        <end position="85"/>
    </location>
</feature>
<dbReference type="HAMAP" id="MF_00267">
    <property type="entry name" value="MinC"/>
    <property type="match status" value="1"/>
</dbReference>
<dbReference type="Proteomes" id="UP000547209">
    <property type="component" value="Unassembled WGS sequence"/>
</dbReference>
<evidence type="ECO:0000256" key="1">
    <source>
        <dbReference type="ARBA" id="ARBA00006291"/>
    </source>
</evidence>
<evidence type="ECO:0000256" key="3">
    <source>
        <dbReference type="ARBA" id="ARBA00023210"/>
    </source>
</evidence>
<dbReference type="GO" id="GO:0000917">
    <property type="term" value="P:division septum assembly"/>
    <property type="evidence" value="ECO:0007669"/>
    <property type="project" value="UniProtKB-KW"/>
</dbReference>
<dbReference type="Gene3D" id="3.30.160.540">
    <property type="match status" value="1"/>
</dbReference>
<comment type="function">
    <text evidence="6">Cell division inhibitor that blocks the formation of polar Z ring septums. Rapidly oscillates between the poles of the cell to destabilize FtsZ filaments that have formed before they mature into polar Z rings. Prevents FtsZ polymerization.</text>
</comment>
<feature type="domain" description="Septum formation inhibitor MinC C-terminal" evidence="7">
    <location>
        <begin position="105"/>
        <end position="201"/>
    </location>
</feature>